<keyword evidence="3" id="KW-1185">Reference proteome</keyword>
<evidence type="ECO:0000313" key="3">
    <source>
        <dbReference type="Proteomes" id="UP001497522"/>
    </source>
</evidence>
<feature type="region of interest" description="Disordered" evidence="1">
    <location>
        <begin position="96"/>
        <end position="119"/>
    </location>
</feature>
<accession>A0ABP1BR41</accession>
<feature type="region of interest" description="Disordered" evidence="1">
    <location>
        <begin position="1"/>
        <end position="51"/>
    </location>
</feature>
<evidence type="ECO:0000256" key="1">
    <source>
        <dbReference type="SAM" id="MobiDB-lite"/>
    </source>
</evidence>
<gene>
    <name evidence="2" type="ORF">CSSPJE1EN2_LOCUS20301</name>
</gene>
<proteinExistence type="predicted"/>
<reference evidence="2" key="1">
    <citation type="submission" date="2024-03" db="EMBL/GenBank/DDBJ databases">
        <authorList>
            <consortium name="ELIXIR-Norway"/>
            <consortium name="Elixir Norway"/>
        </authorList>
    </citation>
    <scope>NUCLEOTIDE SEQUENCE</scope>
</reference>
<feature type="compositionally biased region" description="Basic and acidic residues" evidence="1">
    <location>
        <begin position="21"/>
        <end position="39"/>
    </location>
</feature>
<organism evidence="2 3">
    <name type="scientific">Sphagnum jensenii</name>
    <dbReference type="NCBI Taxonomy" id="128206"/>
    <lineage>
        <taxon>Eukaryota</taxon>
        <taxon>Viridiplantae</taxon>
        <taxon>Streptophyta</taxon>
        <taxon>Embryophyta</taxon>
        <taxon>Bryophyta</taxon>
        <taxon>Sphagnophytina</taxon>
        <taxon>Sphagnopsida</taxon>
        <taxon>Sphagnales</taxon>
        <taxon>Sphagnaceae</taxon>
        <taxon>Sphagnum</taxon>
    </lineage>
</organism>
<name>A0ABP1BR41_9BRYO</name>
<dbReference type="Proteomes" id="UP001497522">
    <property type="component" value="Chromosome 6"/>
</dbReference>
<protein>
    <submittedName>
        <fullName evidence="2">Uncharacterized protein</fullName>
    </submittedName>
</protein>
<evidence type="ECO:0000313" key="2">
    <source>
        <dbReference type="EMBL" id="CAK9878515.1"/>
    </source>
</evidence>
<dbReference type="EMBL" id="OZ023707">
    <property type="protein sequence ID" value="CAK9878515.1"/>
    <property type="molecule type" value="Genomic_DNA"/>
</dbReference>
<sequence>MPQLATKNSSDGKRIAWTTEESDRRSQDRNPRKQCRADAESNQTQMQRGDAVESVAAFRPDATKLTDVVETPEVRNAIEEELLQAKKLFLAFSEATRVPRTGDEEDDGAPRPSTGVNGW</sequence>